<comment type="similarity">
    <text evidence="2">Belongs to the NET family.</text>
</comment>
<gene>
    <name evidence="6" type="ORF">A4U43_C03F5310</name>
</gene>
<evidence type="ECO:0000313" key="7">
    <source>
        <dbReference type="Proteomes" id="UP000243459"/>
    </source>
</evidence>
<evidence type="ECO:0000256" key="2">
    <source>
        <dbReference type="ARBA" id="ARBA00038006"/>
    </source>
</evidence>
<dbReference type="OrthoDB" id="10255522at2759"/>
<name>A0A5P1F7K0_ASPOF</name>
<reference evidence="7" key="1">
    <citation type="journal article" date="2017" name="Nat. Commun.">
        <title>The asparagus genome sheds light on the origin and evolution of a young Y chromosome.</title>
        <authorList>
            <person name="Harkess A."/>
            <person name="Zhou J."/>
            <person name="Xu C."/>
            <person name="Bowers J.E."/>
            <person name="Van der Hulst R."/>
            <person name="Ayyampalayam S."/>
            <person name="Mercati F."/>
            <person name="Riccardi P."/>
            <person name="McKain M.R."/>
            <person name="Kakrana A."/>
            <person name="Tang H."/>
            <person name="Ray J."/>
            <person name="Groenendijk J."/>
            <person name="Arikit S."/>
            <person name="Mathioni S.M."/>
            <person name="Nakano M."/>
            <person name="Shan H."/>
            <person name="Telgmann-Rauber A."/>
            <person name="Kanno A."/>
            <person name="Yue Z."/>
            <person name="Chen H."/>
            <person name="Li W."/>
            <person name="Chen Y."/>
            <person name="Xu X."/>
            <person name="Zhang Y."/>
            <person name="Luo S."/>
            <person name="Chen H."/>
            <person name="Gao J."/>
            <person name="Mao Z."/>
            <person name="Pires J.C."/>
            <person name="Luo M."/>
            <person name="Kudrna D."/>
            <person name="Wing R.A."/>
            <person name="Meyers B.C."/>
            <person name="Yi K."/>
            <person name="Kong H."/>
            <person name="Lavrijsen P."/>
            <person name="Sunseri F."/>
            <person name="Falavigna A."/>
            <person name="Ye Y."/>
            <person name="Leebens-Mack J.H."/>
            <person name="Chen G."/>
        </authorList>
    </citation>
    <scope>NUCLEOTIDE SEQUENCE [LARGE SCALE GENOMIC DNA]</scope>
    <source>
        <strain evidence="7">cv. DH0086</strain>
    </source>
</reference>
<protein>
    <recommendedName>
        <fullName evidence="5">NAB domain-containing protein</fullName>
    </recommendedName>
</protein>
<sequence>MATLSHAESRRLYSWWWDSHISPKNSKWLQENLSDMDIKVKSMIKLIEEDADSFRKRAEMYYRKRPELMKLVEEFYRAYRALAERYDHATGALRQAHKTMAEAFPDQVPLMLPDEAPNGSSFTDSELHTPAHESSQSMNGEEETHEKFGNGWARRGLDFQSVQEKDPGLSEENQNLKSQIALESERANKAEVEIGNLRGTISKLESEKEAVYLQYNISLEKITRLEDDFKKLNDEMLVVTTKSKSFGDRCHQLGTENQALKFELGMLKEMAKKQHEELHMKQEDIEKLNISITEERKRSMEAEMSRSSLEKLHSLEIQSWVEKLRNVEMSKVGIEEEVQRLKEELRMKQEDIEKLNVSIIEEQKRSMEAEMARSSLEKLHPLEIQSWVEKLRNVEMSKVGLEEEIQRLKEELEQNRSSALKIKSLQDEISLLEESKSKLEDELGIHVVEKKSLQQEIFSMKADKKELERRHNELTEQIGAVNLNVETLQEIVKELRDGNVELKELCKKHHDERILHLDSLRFMEKITERNAGLEVSLSSANAELKELRQKVKSLEESCESLHRKISLQISEKAVLVSQIEAIAQNMEKLSEKNTLLENSLSDVNAELEGLRGKLNVLEESCQSLRDQNSSLLAAKSALETQVESIRQRLENLEMEHAELESKNLNLESEKDQLLNQIRELQSSMRMKNETYEALALYTRSELDSLENKILILQEQGRLREEELEVEHQKIVHAQIEIFILQRILHDMKENNMILSDKCLEYSETSRYQQGLISELKQESLIQQKWLTLLSQYNEKLMEGIHQVMKTLSINKECRSPDDLHFKLILLEIENLKASNLDEQDYNQRLVLEKSVILTLLEHCKLDLAELRAEKNGLDLESKTILEELLLLQSEKHQLLKLNEQLRQNLQACNQKEEVLKAEIKILSKKLSDLHEAHSTLKVDITRLIEENQSFSKKISDLSEGNDTLQEHNSVLVEESMKLEHLCLVFSSYNAERALELNILSNNMDHLRQISTDLEEEIRSLNEKLGAAEVERVNLKESLAVLEEYRSRLAILEGEVKTSRDTCQGLNLLVETGKNLLAQKDMEVLEVNNKFQALQGENSELSGKIERLMIDVDEAKVAREEVEKKNLSLLEHNSQRGSEIADLHQANDKLNQQLVKLFEEAEKLKRREICFSSELEDAIQEIETLVKDAHITKVHEAIFEEKMLELLVNCESLEMSAMMQKEMFYGEFASRDAYEGELKEKFDALDEENRGLKEELSAYLPLILSLGNFVTSLEWRILPLASHRSSRNQENLDVSQPLQQKKRNEEGNGSHHTVSSFGIIELQKLNAKVNALEDMVIDIISHLEHETNVSRTTQQAEINKSEEFKSEGTDIILHLKKKEETCNLKKADAEIFEQGPPEEMKDIQLDHVLSSSQFETGASSNAQGAIDSDEAKDHMMELWGIIDRKDQDLDCHNIEAVEEEKIELPSSRAAPEKELGIVTESEWNGSISERLSSDAQRLSALQENAKELKKTMETSELSKSPTSFEFKKVKAQLKEAEAAISQLTDANKKLAKKTEKLSSSSNSLLSDQIDDMGNISERKISERARRGSEKIGRLELELQKLEYIWLKLKEEHDYRKARAAERRTRVLLRDYLYGRRESPRRKKVHCCACMRPRTKDE</sequence>
<dbReference type="PANTHER" id="PTHR32258">
    <property type="entry name" value="PROTEIN NETWORKED 4A"/>
    <property type="match status" value="1"/>
</dbReference>
<feature type="coiled-coil region" evidence="3">
    <location>
        <begin position="173"/>
        <end position="235"/>
    </location>
</feature>
<evidence type="ECO:0000259" key="5">
    <source>
        <dbReference type="PROSITE" id="PS51774"/>
    </source>
</evidence>
<evidence type="ECO:0000256" key="4">
    <source>
        <dbReference type="SAM" id="MobiDB-lite"/>
    </source>
</evidence>
<feature type="coiled-coil region" evidence="3">
    <location>
        <begin position="384"/>
        <end position="690"/>
    </location>
</feature>
<feature type="coiled-coil region" evidence="3">
    <location>
        <begin position="856"/>
        <end position="925"/>
    </location>
</feature>
<keyword evidence="7" id="KW-1185">Reference proteome</keyword>
<dbReference type="InterPro" id="IPR011684">
    <property type="entry name" value="NAB"/>
</dbReference>
<dbReference type="GO" id="GO:0005886">
    <property type="term" value="C:plasma membrane"/>
    <property type="evidence" value="ECO:0007669"/>
    <property type="project" value="TreeGrafter"/>
</dbReference>
<evidence type="ECO:0000313" key="6">
    <source>
        <dbReference type="EMBL" id="ONK74348.1"/>
    </source>
</evidence>
<feature type="coiled-coil region" evidence="3">
    <location>
        <begin position="996"/>
        <end position="1061"/>
    </location>
</feature>
<dbReference type="Proteomes" id="UP000243459">
    <property type="component" value="Chromosome 3"/>
</dbReference>
<feature type="region of interest" description="Disordered" evidence="4">
    <location>
        <begin position="1285"/>
        <end position="1312"/>
    </location>
</feature>
<feature type="compositionally biased region" description="Polar residues" evidence="4">
    <location>
        <begin position="1287"/>
        <end position="1298"/>
    </location>
</feature>
<dbReference type="EMBL" id="CM007383">
    <property type="protein sequence ID" value="ONK74348.1"/>
    <property type="molecule type" value="Genomic_DNA"/>
</dbReference>
<feature type="region of interest" description="Disordered" evidence="4">
    <location>
        <begin position="113"/>
        <end position="148"/>
    </location>
</feature>
<evidence type="ECO:0000256" key="3">
    <source>
        <dbReference type="SAM" id="Coils"/>
    </source>
</evidence>
<organism evidence="6 7">
    <name type="scientific">Asparagus officinalis</name>
    <name type="common">Garden asparagus</name>
    <dbReference type="NCBI Taxonomy" id="4686"/>
    <lineage>
        <taxon>Eukaryota</taxon>
        <taxon>Viridiplantae</taxon>
        <taxon>Streptophyta</taxon>
        <taxon>Embryophyta</taxon>
        <taxon>Tracheophyta</taxon>
        <taxon>Spermatophyta</taxon>
        <taxon>Magnoliopsida</taxon>
        <taxon>Liliopsida</taxon>
        <taxon>Asparagales</taxon>
        <taxon>Asparagaceae</taxon>
        <taxon>Asparagoideae</taxon>
        <taxon>Asparagus</taxon>
    </lineage>
</organism>
<accession>A0A5P1F7K0</accession>
<dbReference type="GO" id="GO:0051015">
    <property type="term" value="F:actin filament binding"/>
    <property type="evidence" value="ECO:0007669"/>
    <property type="project" value="TreeGrafter"/>
</dbReference>
<dbReference type="Gramene" id="ONK74348">
    <property type="protein sequence ID" value="ONK74348"/>
    <property type="gene ID" value="A4U43_C03F5310"/>
</dbReference>
<evidence type="ECO:0000256" key="1">
    <source>
        <dbReference type="ARBA" id="ARBA00023054"/>
    </source>
</evidence>
<proteinExistence type="inferred from homology"/>
<keyword evidence="1 3" id="KW-0175">Coiled coil</keyword>
<dbReference type="SUPFAM" id="SSF90257">
    <property type="entry name" value="Myosin rod fragments"/>
    <property type="match status" value="1"/>
</dbReference>
<feature type="coiled-coil region" evidence="3">
    <location>
        <begin position="1104"/>
        <end position="1166"/>
    </location>
</feature>
<dbReference type="Gene3D" id="1.20.5.340">
    <property type="match status" value="1"/>
</dbReference>
<dbReference type="InterPro" id="IPR051861">
    <property type="entry name" value="NET_actin-binding_domain"/>
</dbReference>
<feature type="domain" description="NAB" evidence="5">
    <location>
        <begin position="13"/>
        <end position="93"/>
    </location>
</feature>
<feature type="coiled-coil region" evidence="3">
    <location>
        <begin position="324"/>
        <end position="358"/>
    </location>
</feature>
<dbReference type="OMA" id="GRTRIME"/>
<dbReference type="Pfam" id="PF07765">
    <property type="entry name" value="KIP1"/>
    <property type="match status" value="1"/>
</dbReference>
<dbReference type="PANTHER" id="PTHR32258:SF6">
    <property type="entry name" value="PROTEIN NETWORKED 1A"/>
    <property type="match status" value="1"/>
</dbReference>
<feature type="coiled-coil region" evidence="3">
    <location>
        <begin position="1490"/>
        <end position="1555"/>
    </location>
</feature>
<dbReference type="PROSITE" id="PS51774">
    <property type="entry name" value="NAB"/>
    <property type="match status" value="1"/>
</dbReference>